<keyword evidence="2" id="KW-1185">Reference proteome</keyword>
<protein>
    <submittedName>
        <fullName evidence="1">Uncharacterized protein</fullName>
    </submittedName>
</protein>
<dbReference type="EMBL" id="CP110232">
    <property type="protein sequence ID" value="WEG73031.1"/>
    <property type="molecule type" value="Genomic_DNA"/>
</dbReference>
<accession>A0AAF0CUC8</accession>
<evidence type="ECO:0000313" key="1">
    <source>
        <dbReference type="EMBL" id="WEG73031.1"/>
    </source>
</evidence>
<dbReference type="RefSeq" id="WP_275468833.1">
    <property type="nucleotide sequence ID" value="NZ_CP110232.1"/>
</dbReference>
<dbReference type="KEGG" id="vie:OL234_08660"/>
<reference evidence="1" key="1">
    <citation type="submission" date="2022-10" db="EMBL/GenBank/DDBJ databases">
        <title>Vagococcus sp. isolated from poultry meat.</title>
        <authorList>
            <person name="Johansson P."/>
            <person name="Bjorkroth J."/>
        </authorList>
    </citation>
    <scope>NUCLEOTIDE SEQUENCE</scope>
    <source>
        <strain evidence="1">STAA11</strain>
    </source>
</reference>
<evidence type="ECO:0000313" key="2">
    <source>
        <dbReference type="Proteomes" id="UP001179647"/>
    </source>
</evidence>
<dbReference type="Proteomes" id="UP001179647">
    <property type="component" value="Chromosome"/>
</dbReference>
<name>A0AAF0CUC8_9ENTE</name>
<proteinExistence type="predicted"/>
<sequence length="60" mass="6840">MMSLLGKLTNCNLFLLGIALKRANWAVLELNVKKVLTVNQLGVILIRLLKQQRNVFVTEF</sequence>
<dbReference type="AlphaFoldDB" id="A0AAF0CUC8"/>
<gene>
    <name evidence="1" type="ORF">OL234_08660</name>
</gene>
<organism evidence="1 2">
    <name type="scientific">Vagococcus intermedius</name>
    <dbReference type="NCBI Taxonomy" id="2991418"/>
    <lineage>
        <taxon>Bacteria</taxon>
        <taxon>Bacillati</taxon>
        <taxon>Bacillota</taxon>
        <taxon>Bacilli</taxon>
        <taxon>Lactobacillales</taxon>
        <taxon>Enterococcaceae</taxon>
        <taxon>Vagococcus</taxon>
    </lineage>
</organism>